<dbReference type="AlphaFoldDB" id="A0A0F9DFH6"/>
<sequence>MTDMITQIRTVLGGGSSATRESHLLLALLLVLSVGCTQENSEAERPTVRLAPRGRGQWRAESDREIVVRARYALDGAPPQGWNYLGQGRSVDIDARCVLENGVVLGVISGTGIDGVTQLRLELLAADAVEPTYYVPALAGQVDCAYIVGQWTVKKNPEGARSIQLHLRIEASQRAVPPENSIRDENGK</sequence>
<accession>A0A0F9DFH6</accession>
<name>A0A0F9DFH6_9ZZZZ</name>
<gene>
    <name evidence="1" type="ORF">LCGC14_2494620</name>
</gene>
<reference evidence="1" key="1">
    <citation type="journal article" date="2015" name="Nature">
        <title>Complex archaea that bridge the gap between prokaryotes and eukaryotes.</title>
        <authorList>
            <person name="Spang A."/>
            <person name="Saw J.H."/>
            <person name="Jorgensen S.L."/>
            <person name="Zaremba-Niedzwiedzka K."/>
            <person name="Martijn J."/>
            <person name="Lind A.E."/>
            <person name="van Eijk R."/>
            <person name="Schleper C."/>
            <person name="Guy L."/>
            <person name="Ettema T.J."/>
        </authorList>
    </citation>
    <scope>NUCLEOTIDE SEQUENCE</scope>
</reference>
<protein>
    <submittedName>
        <fullName evidence="1">Uncharacterized protein</fullName>
    </submittedName>
</protein>
<evidence type="ECO:0000313" key="1">
    <source>
        <dbReference type="EMBL" id="KKL16531.1"/>
    </source>
</evidence>
<proteinExistence type="predicted"/>
<comment type="caution">
    <text evidence="1">The sequence shown here is derived from an EMBL/GenBank/DDBJ whole genome shotgun (WGS) entry which is preliminary data.</text>
</comment>
<dbReference type="EMBL" id="LAZR01039625">
    <property type="protein sequence ID" value="KKL16531.1"/>
    <property type="molecule type" value="Genomic_DNA"/>
</dbReference>
<organism evidence="1">
    <name type="scientific">marine sediment metagenome</name>
    <dbReference type="NCBI Taxonomy" id="412755"/>
    <lineage>
        <taxon>unclassified sequences</taxon>
        <taxon>metagenomes</taxon>
        <taxon>ecological metagenomes</taxon>
    </lineage>
</organism>